<evidence type="ECO:0000259" key="8">
    <source>
        <dbReference type="Pfam" id="PF02687"/>
    </source>
</evidence>
<dbReference type="GO" id="GO:0005886">
    <property type="term" value="C:plasma membrane"/>
    <property type="evidence" value="ECO:0007669"/>
    <property type="project" value="UniProtKB-SubCell"/>
</dbReference>
<organism evidence="10">
    <name type="scientific">hydrothermal vent metagenome</name>
    <dbReference type="NCBI Taxonomy" id="652676"/>
    <lineage>
        <taxon>unclassified sequences</taxon>
        <taxon>metagenomes</taxon>
        <taxon>ecological metagenomes</taxon>
    </lineage>
</organism>
<feature type="transmembrane region" description="Helical" evidence="7">
    <location>
        <begin position="355"/>
        <end position="377"/>
    </location>
</feature>
<evidence type="ECO:0000313" key="10">
    <source>
        <dbReference type="EMBL" id="VAW09509.1"/>
    </source>
</evidence>
<evidence type="ECO:0000256" key="1">
    <source>
        <dbReference type="ARBA" id="ARBA00004651"/>
    </source>
</evidence>
<feature type="domain" description="ABC3 transporter permease C-terminal" evidence="8">
    <location>
        <begin position="272"/>
        <end position="384"/>
    </location>
</feature>
<reference evidence="10" key="1">
    <citation type="submission" date="2018-06" db="EMBL/GenBank/DDBJ databases">
        <authorList>
            <person name="Zhirakovskaya E."/>
        </authorList>
    </citation>
    <scope>NUCLEOTIDE SEQUENCE</scope>
</reference>
<dbReference type="InterPro" id="IPR003838">
    <property type="entry name" value="ABC3_permease_C"/>
</dbReference>
<keyword evidence="3 7" id="KW-0812">Transmembrane</keyword>
<comment type="similarity">
    <text evidence="6">Belongs to the ABC-4 integral membrane protein family.</text>
</comment>
<dbReference type="InterPro" id="IPR025857">
    <property type="entry name" value="MacB_PCD"/>
</dbReference>
<evidence type="ECO:0000256" key="2">
    <source>
        <dbReference type="ARBA" id="ARBA00022475"/>
    </source>
</evidence>
<evidence type="ECO:0000256" key="5">
    <source>
        <dbReference type="ARBA" id="ARBA00023136"/>
    </source>
</evidence>
<comment type="subcellular location">
    <subcellularLocation>
        <location evidence="1">Cell membrane</location>
        <topology evidence="1">Multi-pass membrane protein</topology>
    </subcellularLocation>
</comment>
<evidence type="ECO:0000256" key="3">
    <source>
        <dbReference type="ARBA" id="ARBA00022692"/>
    </source>
</evidence>
<accession>A0A3B0TBP3</accession>
<feature type="transmembrane region" description="Helical" evidence="7">
    <location>
        <begin position="320"/>
        <end position="343"/>
    </location>
</feature>
<sequence>MTRRLWRAGRDGLVAVVDGVSLNRGRSVLTALGIAMVTAASIAGVSLGRTSQVAVARDFQDISSGYISVWPSDGTVRTLTNNEVEAGSVAPGVVATAAAAKAVAAVTVRGDSQDPPKQLTVWAVEGDLPAATGLRLSSGQWFDRGHFARGDSVAIVGSLAARTLGVARVDGAATIRIDGRTYLIMGIADAAPGDPALLTGVIVPAGSRQPDSKQVDIAYAVADPLGVAGTAQRFVASMRPNDFPRFTVDFDLADLTLGNTVVAEVRTLTAGLLAIGSIVGVVVVGALATASVTERRREIAVRKALGATSVGIGARFVGEAAFIGVVGSSVGVYVGQAMILIAASVRDGQPLLDSSIVWLAMAQGMAASVLGAALPALRAARLDPAETLSRA</sequence>
<feature type="domain" description="MacB-like periplasmic core" evidence="9">
    <location>
        <begin position="27"/>
        <end position="223"/>
    </location>
</feature>
<keyword evidence="2" id="KW-1003">Cell membrane</keyword>
<dbReference type="Pfam" id="PF12704">
    <property type="entry name" value="MacB_PCD"/>
    <property type="match status" value="1"/>
</dbReference>
<dbReference type="Pfam" id="PF02687">
    <property type="entry name" value="FtsX"/>
    <property type="match status" value="1"/>
</dbReference>
<dbReference type="InterPro" id="IPR050250">
    <property type="entry name" value="Macrolide_Exporter_MacB"/>
</dbReference>
<protein>
    <submittedName>
        <fullName evidence="10">Uncharacterized protein</fullName>
    </submittedName>
</protein>
<evidence type="ECO:0000259" key="9">
    <source>
        <dbReference type="Pfam" id="PF12704"/>
    </source>
</evidence>
<gene>
    <name evidence="10" type="ORF">MNBD_ACTINO02-2098</name>
</gene>
<name>A0A3B0TBP3_9ZZZZ</name>
<evidence type="ECO:0000256" key="7">
    <source>
        <dbReference type="SAM" id="Phobius"/>
    </source>
</evidence>
<proteinExistence type="inferred from homology"/>
<dbReference type="AlphaFoldDB" id="A0A3B0TBP3"/>
<evidence type="ECO:0000256" key="6">
    <source>
        <dbReference type="ARBA" id="ARBA00038076"/>
    </source>
</evidence>
<dbReference type="PANTHER" id="PTHR30572">
    <property type="entry name" value="MEMBRANE COMPONENT OF TRANSPORTER-RELATED"/>
    <property type="match status" value="1"/>
</dbReference>
<evidence type="ECO:0000256" key="4">
    <source>
        <dbReference type="ARBA" id="ARBA00022989"/>
    </source>
</evidence>
<dbReference type="GO" id="GO:0022857">
    <property type="term" value="F:transmembrane transporter activity"/>
    <property type="evidence" value="ECO:0007669"/>
    <property type="project" value="TreeGrafter"/>
</dbReference>
<keyword evidence="5 7" id="KW-0472">Membrane</keyword>
<feature type="transmembrane region" description="Helical" evidence="7">
    <location>
        <begin position="270"/>
        <end position="293"/>
    </location>
</feature>
<dbReference type="EMBL" id="UOEK01000595">
    <property type="protein sequence ID" value="VAW09509.1"/>
    <property type="molecule type" value="Genomic_DNA"/>
</dbReference>
<keyword evidence="4 7" id="KW-1133">Transmembrane helix</keyword>
<dbReference type="PANTHER" id="PTHR30572:SF4">
    <property type="entry name" value="ABC TRANSPORTER PERMEASE YTRF"/>
    <property type="match status" value="1"/>
</dbReference>